<evidence type="ECO:0000313" key="1">
    <source>
        <dbReference type="EMBL" id="BAN91099.1"/>
    </source>
</evidence>
<reference evidence="1 2" key="1">
    <citation type="journal article" date="2013" name="Appl. Environ. Microbiol.">
        <title>Variation of the Virus-Related Elements within Syntenic Genomes of the Hyperthermophilic Archaeon Aeropyrum.</title>
        <authorList>
            <person name="Daifuku T."/>
            <person name="Yoshida T."/>
            <person name="Kitamura T."/>
            <person name="Kawaichi S."/>
            <person name="Inoue T."/>
            <person name="Nomura K."/>
            <person name="Yoshida Y."/>
            <person name="Kuno S."/>
            <person name="Sako Y."/>
        </authorList>
    </citation>
    <scope>NUCLEOTIDE SEQUENCE [LARGE SCALE GENOMIC DNA]</scope>
    <source>
        <strain evidence="1 2">SY1</strain>
    </source>
</reference>
<dbReference type="Proteomes" id="UP000016887">
    <property type="component" value="Chromosome"/>
</dbReference>
<dbReference type="eggNOG" id="arCOG05995">
    <property type="taxonomic scope" value="Archaea"/>
</dbReference>
<evidence type="ECO:0000313" key="2">
    <source>
        <dbReference type="Proteomes" id="UP000016887"/>
    </source>
</evidence>
<name>U3TIB8_9CREN</name>
<organism evidence="1 2">
    <name type="scientific">Aeropyrum camini SY1 = JCM 12091</name>
    <dbReference type="NCBI Taxonomy" id="1198449"/>
    <lineage>
        <taxon>Archaea</taxon>
        <taxon>Thermoproteota</taxon>
        <taxon>Thermoprotei</taxon>
        <taxon>Desulfurococcales</taxon>
        <taxon>Desulfurococcaceae</taxon>
        <taxon>Aeropyrum</taxon>
    </lineage>
</organism>
<gene>
    <name evidence="1" type="ORF">ACAM_1630</name>
</gene>
<accession>U3TIB8</accession>
<dbReference type="STRING" id="1198449.ACAM_1630"/>
<keyword evidence="2" id="KW-1185">Reference proteome</keyword>
<protein>
    <submittedName>
        <fullName evidence="1">Uncharacterized protein</fullName>
    </submittedName>
</protein>
<dbReference type="EMBL" id="AP012489">
    <property type="protein sequence ID" value="BAN91099.1"/>
    <property type="molecule type" value="Genomic_DNA"/>
</dbReference>
<sequence>MSRVRKAGFIELEGLAINGLLRSARLEECDNPRGWYRVVAEGVDGEVLETPCAEADAARRFLAVVNSYLGRWGGLPQGEK</sequence>
<dbReference type="AlphaFoldDB" id="U3TIB8"/>
<proteinExistence type="predicted"/>
<dbReference type="KEGG" id="acj:ACAM_1630"/>